<feature type="region of interest" description="Disordered" evidence="1">
    <location>
        <begin position="28"/>
        <end position="68"/>
    </location>
</feature>
<dbReference type="EMBL" id="OBMT01000004">
    <property type="protein sequence ID" value="SOC04952.1"/>
    <property type="molecule type" value="Genomic_DNA"/>
</dbReference>
<sequence length="214" mass="22969">MTEMILRRGNARAAQLCAICRRSRLSTPRARKLKNDATTPAQGTGNGAEIRNERPARPRGGAHPGAGRGACGGLCRRLSDRHRPLCRARSAPLLAPHRRRCHGCGPRLRTGRDRLRRAADPGAGARRDAGGCGRGDGDRQPYSGRPQRAQILPADRRDFQGGRGGDFGGSVHLGRVQRRGGPACHSPRCRGGICGALWCGLWRRCARGAAARAL</sequence>
<keyword evidence="3" id="KW-1185">Reference proteome</keyword>
<organism evidence="2 3">
    <name type="scientific">Rhodobacter maris</name>
    <dbReference type="NCBI Taxonomy" id="446682"/>
    <lineage>
        <taxon>Bacteria</taxon>
        <taxon>Pseudomonadati</taxon>
        <taxon>Pseudomonadota</taxon>
        <taxon>Alphaproteobacteria</taxon>
        <taxon>Rhodobacterales</taxon>
        <taxon>Rhodobacter group</taxon>
        <taxon>Rhodobacter</taxon>
    </lineage>
</organism>
<proteinExistence type="predicted"/>
<evidence type="ECO:0000313" key="3">
    <source>
        <dbReference type="Proteomes" id="UP000219111"/>
    </source>
</evidence>
<accession>A0A285SGD5</accession>
<gene>
    <name evidence="2" type="ORF">SAMN05877831_10473</name>
</gene>
<feature type="region of interest" description="Disordered" evidence="1">
    <location>
        <begin position="112"/>
        <end position="172"/>
    </location>
</feature>
<name>A0A285SGD5_9RHOB</name>
<dbReference type="AlphaFoldDB" id="A0A285SGD5"/>
<evidence type="ECO:0000256" key="1">
    <source>
        <dbReference type="SAM" id="MobiDB-lite"/>
    </source>
</evidence>
<evidence type="ECO:0000313" key="2">
    <source>
        <dbReference type="EMBL" id="SOC04952.1"/>
    </source>
</evidence>
<reference evidence="3" key="1">
    <citation type="submission" date="2017-08" db="EMBL/GenBank/DDBJ databases">
        <authorList>
            <person name="Varghese N."/>
            <person name="Submissions S."/>
        </authorList>
    </citation>
    <scope>NUCLEOTIDE SEQUENCE [LARGE SCALE GENOMIC DNA]</scope>
    <source>
        <strain evidence="3">JA276</strain>
    </source>
</reference>
<feature type="compositionally biased region" description="Basic and acidic residues" evidence="1">
    <location>
        <begin position="112"/>
        <end position="139"/>
    </location>
</feature>
<dbReference type="Proteomes" id="UP000219111">
    <property type="component" value="Unassembled WGS sequence"/>
</dbReference>
<protein>
    <submittedName>
        <fullName evidence="2">Uncharacterized protein</fullName>
    </submittedName>
</protein>